<dbReference type="AlphaFoldDB" id="A0A9D3TFT6"/>
<comment type="caution">
    <text evidence="1">The sequence shown here is derived from an EMBL/GenBank/DDBJ whole genome shotgun (WGS) entry which is preliminary data.</text>
</comment>
<gene>
    <name evidence="1" type="ORF">MATL_G00090980</name>
</gene>
<sequence length="96" mass="10836">MEETVSCVLSRLNRFDLLQTALRGAEFKRLRGTGAAASFASRCRGNRFRADDDLRRQQDVHSCKRPRLRKGNILPVDVNTTCKGGATVSERVEREN</sequence>
<reference evidence="1" key="1">
    <citation type="submission" date="2021-01" db="EMBL/GenBank/DDBJ databases">
        <authorList>
            <person name="Zahm M."/>
            <person name="Roques C."/>
            <person name="Cabau C."/>
            <person name="Klopp C."/>
            <person name="Donnadieu C."/>
            <person name="Jouanno E."/>
            <person name="Lampietro C."/>
            <person name="Louis A."/>
            <person name="Herpin A."/>
            <person name="Echchiki A."/>
            <person name="Berthelot C."/>
            <person name="Parey E."/>
            <person name="Roest-Crollius H."/>
            <person name="Braasch I."/>
            <person name="Postlethwait J."/>
            <person name="Bobe J."/>
            <person name="Montfort J."/>
            <person name="Bouchez O."/>
            <person name="Begum T."/>
            <person name="Mejri S."/>
            <person name="Adams A."/>
            <person name="Chen W.-J."/>
            <person name="Guiguen Y."/>
        </authorList>
    </citation>
    <scope>NUCLEOTIDE SEQUENCE</scope>
    <source>
        <strain evidence="1">YG-15Mar2019-1</strain>
        <tissue evidence="1">Brain</tissue>
    </source>
</reference>
<name>A0A9D3TFT6_MEGAT</name>
<accession>A0A9D3TFT6</accession>
<protein>
    <submittedName>
        <fullName evidence="1">Uncharacterized protein</fullName>
    </submittedName>
</protein>
<dbReference type="Proteomes" id="UP001046870">
    <property type="component" value="Chromosome 6"/>
</dbReference>
<evidence type="ECO:0000313" key="2">
    <source>
        <dbReference type="Proteomes" id="UP001046870"/>
    </source>
</evidence>
<organism evidence="1 2">
    <name type="scientific">Megalops atlanticus</name>
    <name type="common">Tarpon</name>
    <name type="synonym">Clupea gigantea</name>
    <dbReference type="NCBI Taxonomy" id="7932"/>
    <lineage>
        <taxon>Eukaryota</taxon>
        <taxon>Metazoa</taxon>
        <taxon>Chordata</taxon>
        <taxon>Craniata</taxon>
        <taxon>Vertebrata</taxon>
        <taxon>Euteleostomi</taxon>
        <taxon>Actinopterygii</taxon>
        <taxon>Neopterygii</taxon>
        <taxon>Teleostei</taxon>
        <taxon>Elopiformes</taxon>
        <taxon>Megalopidae</taxon>
        <taxon>Megalops</taxon>
    </lineage>
</organism>
<proteinExistence type="predicted"/>
<evidence type="ECO:0000313" key="1">
    <source>
        <dbReference type="EMBL" id="KAG7477140.1"/>
    </source>
</evidence>
<keyword evidence="2" id="KW-1185">Reference proteome</keyword>
<dbReference type="EMBL" id="JAFDVH010000006">
    <property type="protein sequence ID" value="KAG7477140.1"/>
    <property type="molecule type" value="Genomic_DNA"/>
</dbReference>